<proteinExistence type="inferred from homology"/>
<dbReference type="InterPro" id="IPR036264">
    <property type="entry name" value="Bact_exopeptidase_dim_dom"/>
</dbReference>
<dbReference type="InterPro" id="IPR002933">
    <property type="entry name" value="Peptidase_M20"/>
</dbReference>
<dbReference type="GO" id="GO:0016805">
    <property type="term" value="F:dipeptidase activity"/>
    <property type="evidence" value="ECO:0007669"/>
    <property type="project" value="InterPro"/>
</dbReference>
<sequence length="378" mass="40546">MDHEKPALAQLSRNIHQNPELRFEEHKAAAWIAELLRSRGFEVEQGLAGMSTALRARKGKASGPRVAILGEYDALPEIGHACGHNLIAASAVGAFLAVASVADRVGGEVVFLGTPAEEGGGGKIKMIDAGLFDGLDAAMMFHPFDRNILAHPALANLWLVMTFRGSPAHAAAAPHDGTSALTACMDTFRLVDGQRVHFRDGVRVHGYVINGGQAVNIIPELAVCEFSVRARDVVELARVRAIVERCAKGAAMASDVSVEIVLREGYRDMRNNLAMARRFGAHLAELGIEARETDDRVGAGSTDMGDVSHVVPSIHPWLAIVDENEALCHQHRFQEAAGSERGIRSALDAAKAMARTAVELLGDGALRATVKEEWLALR</sequence>
<dbReference type="AlphaFoldDB" id="A0A0K1PUK6"/>
<dbReference type="GO" id="GO:0071713">
    <property type="term" value="F:para-aminobenzoyl-glutamate hydrolase activity"/>
    <property type="evidence" value="ECO:0007669"/>
    <property type="project" value="TreeGrafter"/>
</dbReference>
<dbReference type="GO" id="GO:0046657">
    <property type="term" value="P:folic acid catabolic process"/>
    <property type="evidence" value="ECO:0007669"/>
    <property type="project" value="TreeGrafter"/>
</dbReference>
<dbReference type="SUPFAM" id="SSF55031">
    <property type="entry name" value="Bacterial exopeptidase dimerisation domain"/>
    <property type="match status" value="1"/>
</dbReference>
<dbReference type="PANTHER" id="PTHR30575">
    <property type="entry name" value="PEPTIDASE M20"/>
    <property type="match status" value="1"/>
</dbReference>
<organism evidence="4 5">
    <name type="scientific">Labilithrix luteola</name>
    <dbReference type="NCBI Taxonomy" id="1391654"/>
    <lineage>
        <taxon>Bacteria</taxon>
        <taxon>Pseudomonadati</taxon>
        <taxon>Myxococcota</taxon>
        <taxon>Polyangia</taxon>
        <taxon>Polyangiales</taxon>
        <taxon>Labilitrichaceae</taxon>
        <taxon>Labilithrix</taxon>
    </lineage>
</organism>
<reference evidence="4 5" key="1">
    <citation type="submission" date="2015-08" db="EMBL/GenBank/DDBJ databases">
        <authorList>
            <person name="Babu N.S."/>
            <person name="Beckwith C.J."/>
            <person name="Beseler K.G."/>
            <person name="Brison A."/>
            <person name="Carone J.V."/>
            <person name="Caskin T.P."/>
            <person name="Diamond M."/>
            <person name="Durham M.E."/>
            <person name="Foxe J.M."/>
            <person name="Go M."/>
            <person name="Henderson B.A."/>
            <person name="Jones I.B."/>
            <person name="McGettigan J.A."/>
            <person name="Micheletti S.J."/>
            <person name="Nasrallah M.E."/>
            <person name="Ortiz D."/>
            <person name="Piller C.R."/>
            <person name="Privatt S.R."/>
            <person name="Schneider S.L."/>
            <person name="Sharp S."/>
            <person name="Smith T.C."/>
            <person name="Stanton J.D."/>
            <person name="Ullery H.E."/>
            <person name="Wilson R.J."/>
            <person name="Serrano M.G."/>
            <person name="Buck G."/>
            <person name="Lee V."/>
            <person name="Wang Y."/>
            <person name="Carvalho R."/>
            <person name="Voegtly L."/>
            <person name="Shi R."/>
            <person name="Duckworth R."/>
            <person name="Johnson A."/>
            <person name="Loviza R."/>
            <person name="Walstead R."/>
            <person name="Shah Z."/>
            <person name="Kiflezghi M."/>
            <person name="Wade K."/>
            <person name="Ball S.L."/>
            <person name="Bradley K.W."/>
            <person name="Asai D.J."/>
            <person name="Bowman C.A."/>
            <person name="Russell D.A."/>
            <person name="Pope W.H."/>
            <person name="Jacobs-Sera D."/>
            <person name="Hendrix R.W."/>
            <person name="Hatfull G.F."/>
        </authorList>
    </citation>
    <scope>NUCLEOTIDE SEQUENCE [LARGE SCALE GENOMIC DNA]</scope>
    <source>
        <strain evidence="4 5">DSM 27648</strain>
    </source>
</reference>
<dbReference type="SUPFAM" id="SSF53187">
    <property type="entry name" value="Zn-dependent exopeptidases"/>
    <property type="match status" value="1"/>
</dbReference>
<evidence type="ECO:0000313" key="5">
    <source>
        <dbReference type="Proteomes" id="UP000064967"/>
    </source>
</evidence>
<dbReference type="NCBIfam" id="TIGR01891">
    <property type="entry name" value="amidohydrolases"/>
    <property type="match status" value="1"/>
</dbReference>
<feature type="domain" description="Peptidase M20 dimerisation" evidence="3">
    <location>
        <begin position="157"/>
        <end position="248"/>
    </location>
</feature>
<dbReference type="InterPro" id="IPR011650">
    <property type="entry name" value="Peptidase_M20_dimer"/>
</dbReference>
<comment type="similarity">
    <text evidence="2">Belongs to the peptidase M20A family.</text>
</comment>
<dbReference type="CDD" id="cd03887">
    <property type="entry name" value="M20_Acy1L2"/>
    <property type="match status" value="1"/>
</dbReference>
<dbReference type="GO" id="GO:0005737">
    <property type="term" value="C:cytoplasm"/>
    <property type="evidence" value="ECO:0007669"/>
    <property type="project" value="TreeGrafter"/>
</dbReference>
<dbReference type="PIRSF" id="PIRSF037226">
    <property type="entry name" value="Amidohydrolase_ACY1L2_prd"/>
    <property type="match status" value="1"/>
</dbReference>
<dbReference type="PATRIC" id="fig|1391654.3.peg.3927"/>
<dbReference type="PANTHER" id="PTHR30575:SF0">
    <property type="entry name" value="XAA-ARG DIPEPTIDASE"/>
    <property type="match status" value="1"/>
</dbReference>
<dbReference type="Gene3D" id="3.30.70.360">
    <property type="match status" value="1"/>
</dbReference>
<protein>
    <recommendedName>
        <fullName evidence="2">Peptidase M20 domain-containing protein 2</fullName>
    </recommendedName>
</protein>
<dbReference type="InterPro" id="IPR052030">
    <property type="entry name" value="Peptidase_M20/M20A_hydrolases"/>
</dbReference>
<keyword evidence="5" id="KW-1185">Reference proteome</keyword>
<accession>A0A0K1PUK6</accession>
<dbReference type="Pfam" id="PF07687">
    <property type="entry name" value="M20_dimer"/>
    <property type="match status" value="1"/>
</dbReference>
<dbReference type="STRING" id="1391654.AKJ09_03869"/>
<dbReference type="InterPro" id="IPR017144">
    <property type="entry name" value="Xaa-Arg_dipeptidase"/>
</dbReference>
<dbReference type="Gene3D" id="3.40.630.10">
    <property type="entry name" value="Zn peptidases"/>
    <property type="match status" value="1"/>
</dbReference>
<evidence type="ECO:0000313" key="4">
    <source>
        <dbReference type="EMBL" id="AKU97205.1"/>
    </source>
</evidence>
<evidence type="ECO:0000256" key="2">
    <source>
        <dbReference type="PIRNR" id="PIRNR037226"/>
    </source>
</evidence>
<dbReference type="Proteomes" id="UP000064967">
    <property type="component" value="Chromosome"/>
</dbReference>
<name>A0A0K1PUK6_9BACT</name>
<dbReference type="EMBL" id="CP012333">
    <property type="protein sequence ID" value="AKU97205.1"/>
    <property type="molecule type" value="Genomic_DNA"/>
</dbReference>
<evidence type="ECO:0000256" key="1">
    <source>
        <dbReference type="ARBA" id="ARBA00022801"/>
    </source>
</evidence>
<dbReference type="Pfam" id="PF01546">
    <property type="entry name" value="Peptidase_M20"/>
    <property type="match status" value="1"/>
</dbReference>
<dbReference type="InterPro" id="IPR017439">
    <property type="entry name" value="Amidohydrolase"/>
</dbReference>
<dbReference type="KEGG" id="llu:AKJ09_03869"/>
<keyword evidence="1" id="KW-0378">Hydrolase</keyword>
<evidence type="ECO:0000259" key="3">
    <source>
        <dbReference type="Pfam" id="PF07687"/>
    </source>
</evidence>
<gene>
    <name evidence="4" type="ORF">AKJ09_03869</name>
</gene>